<keyword evidence="3" id="KW-1185">Reference proteome</keyword>
<dbReference type="GO" id="GO:0005524">
    <property type="term" value="F:ATP binding"/>
    <property type="evidence" value="ECO:0007669"/>
    <property type="project" value="InterPro"/>
</dbReference>
<dbReference type="Proteomes" id="UP000009232">
    <property type="component" value="Chromosome"/>
</dbReference>
<dbReference type="SMART" id="SM00382">
    <property type="entry name" value="AAA"/>
    <property type="match status" value="1"/>
</dbReference>
<evidence type="ECO:0000313" key="2">
    <source>
        <dbReference type="EMBL" id="AEG32244.1"/>
    </source>
</evidence>
<dbReference type="OrthoDB" id="9781481at2"/>
<reference evidence="2 3" key="1">
    <citation type="submission" date="2011-05" db="EMBL/GenBank/DDBJ databases">
        <title>Complete sequence of Thioalkalimicrobium cyclicum ALM1.</title>
        <authorList>
            <consortium name="US DOE Joint Genome Institute"/>
            <person name="Lucas S."/>
            <person name="Han J."/>
            <person name="Lapidus A."/>
            <person name="Cheng J.-F."/>
            <person name="Goodwin L."/>
            <person name="Pitluck S."/>
            <person name="Peters L."/>
            <person name="Mikhailova N."/>
            <person name="Davenport K."/>
            <person name="Han C."/>
            <person name="Tapia R."/>
            <person name="Land M."/>
            <person name="Hauser L."/>
            <person name="Kyrpides N."/>
            <person name="Ivanova N."/>
            <person name="Pagani I."/>
            <person name="Kappler U."/>
            <person name="Woyke T."/>
        </authorList>
    </citation>
    <scope>NUCLEOTIDE SEQUENCE [LARGE SCALE GENOMIC DNA]</scope>
    <source>
        <strain evidence="3">DSM 14477 / JCM 11371 / ALM1</strain>
    </source>
</reference>
<dbReference type="KEGG" id="tcy:Thicy_1484"/>
<dbReference type="InterPro" id="IPR003593">
    <property type="entry name" value="AAA+_ATPase"/>
</dbReference>
<sequence length="615" mass="71144">MENYYFVGAVWNNTEDKTAEFVDGGYWEMGYDVDEKPKLAEQIKQIKVGERIAIKAATVQKNNLPFSGAPLGKSISKMTIKAIGTVVENPSNGQRVIVNWQKDFKPKDWYFFTYRATFWRINQENKWWSQYASKLVDFTFNDSPQDYEYFVTTWWNQTIEVESEDMSMQALDNQPLNTILYGPPGTGKTFNTVDLAWQILNVTDSTDTTRPGSIQELKSRYPGQVEFVTFHQSFSYEDFVEGIQAKTHDGKISYQVESGVFKRLAKLASKNLEDSQKSVNQLVEDLNLDKRYDDFITHAIESEVAFKKKKGTEFKIINTDDERLTIESPDSTFSGGEVQLKVEELKQVFQSDYPFQSAREVHEQIFSNKYKYTRQEDTYYLSLVNAFREFNESSEPTRQAEEVALKPHVLIIDEINRGNISRIFGELITLIEPSKRAGNDEAIEVTLPYSKEPFSVPNNLYIIGTMNTADRSLALMDTALRRRFDFMEMMPLPGLVTDNLEGVDVRKMLDVMNQRIEALYDREHTLGHAFLMNLDSLDDLRQAFKNKILPLLEECFYDDWQKIRWVLGAAEDHFYERQAYSNLFTDAEAPSDTEKFQRKPLDGLTAENLATIYTF</sequence>
<dbReference type="InterPro" id="IPR052934">
    <property type="entry name" value="Methyl-DNA_Rec/Restrict_Enz"/>
</dbReference>
<dbReference type="eggNOG" id="COG1474">
    <property type="taxonomic scope" value="Bacteria"/>
</dbReference>
<protein>
    <submittedName>
        <fullName evidence="2">ATPase associated with various cellular activities AAA_5</fullName>
    </submittedName>
</protein>
<dbReference type="Gene3D" id="3.40.50.300">
    <property type="entry name" value="P-loop containing nucleotide triphosphate hydrolases"/>
    <property type="match status" value="1"/>
</dbReference>
<evidence type="ECO:0000259" key="1">
    <source>
        <dbReference type="SMART" id="SM00382"/>
    </source>
</evidence>
<feature type="domain" description="AAA+ ATPase" evidence="1">
    <location>
        <begin position="174"/>
        <end position="494"/>
    </location>
</feature>
<dbReference type="HOGENOM" id="CLU_008747_6_1_6"/>
<gene>
    <name evidence="2" type="ordered locus">Thicy_1484</name>
</gene>
<dbReference type="GO" id="GO:0016887">
    <property type="term" value="F:ATP hydrolysis activity"/>
    <property type="evidence" value="ECO:0007669"/>
    <property type="project" value="InterPro"/>
</dbReference>
<dbReference type="eggNOG" id="COG1401">
    <property type="taxonomic scope" value="Bacteria"/>
</dbReference>
<dbReference type="REBASE" id="36376">
    <property type="entry name" value="TcyALM1McrBC2P"/>
</dbReference>
<accession>F6DAI8</accession>
<dbReference type="SUPFAM" id="SSF52540">
    <property type="entry name" value="P-loop containing nucleoside triphosphate hydrolases"/>
    <property type="match status" value="1"/>
</dbReference>
<dbReference type="STRING" id="717773.Thicy_1484"/>
<dbReference type="RefSeq" id="WP_013836019.1">
    <property type="nucleotide sequence ID" value="NC_015581.1"/>
</dbReference>
<organism evidence="2 3">
    <name type="scientific">Thiomicrospira cyclica (strain DSM 14477 / JCM 11371 / ALM1)</name>
    <name type="common">Thioalkalimicrobium cyclicum</name>
    <dbReference type="NCBI Taxonomy" id="717773"/>
    <lineage>
        <taxon>Bacteria</taxon>
        <taxon>Pseudomonadati</taxon>
        <taxon>Pseudomonadota</taxon>
        <taxon>Gammaproteobacteria</taxon>
        <taxon>Thiotrichales</taxon>
        <taxon>Piscirickettsiaceae</taxon>
        <taxon>Thiomicrospira</taxon>
    </lineage>
</organism>
<evidence type="ECO:0000313" key="3">
    <source>
        <dbReference type="Proteomes" id="UP000009232"/>
    </source>
</evidence>
<dbReference type="PANTHER" id="PTHR37291:SF1">
    <property type="entry name" value="TYPE IV METHYL-DIRECTED RESTRICTION ENZYME ECOKMCRB SUBUNIT"/>
    <property type="match status" value="1"/>
</dbReference>
<dbReference type="InterPro" id="IPR027417">
    <property type="entry name" value="P-loop_NTPase"/>
</dbReference>
<proteinExistence type="predicted"/>
<dbReference type="Pfam" id="PF07728">
    <property type="entry name" value="AAA_5"/>
    <property type="match status" value="1"/>
</dbReference>
<dbReference type="EMBL" id="CP002776">
    <property type="protein sequence ID" value="AEG32244.1"/>
    <property type="molecule type" value="Genomic_DNA"/>
</dbReference>
<name>F6DAI8_THICA</name>
<dbReference type="AlphaFoldDB" id="F6DAI8"/>
<dbReference type="InterPro" id="IPR011704">
    <property type="entry name" value="ATPase_dyneun-rel_AAA"/>
</dbReference>
<dbReference type="PANTHER" id="PTHR37291">
    <property type="entry name" value="5-METHYLCYTOSINE-SPECIFIC RESTRICTION ENZYME B"/>
    <property type="match status" value="1"/>
</dbReference>